<keyword evidence="4" id="KW-0812">Transmembrane</keyword>
<evidence type="ECO:0000256" key="3">
    <source>
        <dbReference type="ARBA" id="ARBA00022553"/>
    </source>
</evidence>
<sequence>MTRTADATSLETSLWVVANSSDDATALNLTRIYDVGGARPEMVDAALRTLIRRHEALRTGFEVSTDGTLVRRVHDDPPMDVRRIRIAEWDATETEHTIASATRLAAQHRFDLSHPPLMRATLLTLSEGRTLLLLTIHHIVADGWSFSVVEAEMTSLLRCTDLPPRPADADGEIFDRLIARERRERALSTFPAAFATRVAELEASVSPLQFGVLPGREVPNDVNAERLSIIIGDASAARMLRAARTYRTTLFGMILAAFGVLMYKLSGQRRLLVGVPISVREPSAADAVGLFANLLPISIHVQGDRRVADLVAATRDRLLDALEMPLMPFGELVRAVDPSGAGDAHPLCQVAVSWEEFGASRGAAFAATTLVPVTVPFAQSRFAVHVALYRSGGGIAGEILYRRDILDALAATRLVEGLEHLLVEMADAGDAVVGALRLCPNNLDGPPDIVDADGQPVPCGLPGFLHRIDASPADCARARQRPDGRVERLASPREIAPTGPAALMGDNAPPALARVVAAVWAELLSRNHIGLDENFFSIGGHSLLALQLAARLRDRLNVPVSPRLIYAAPTIRRMAASLHTAVVG</sequence>
<reference evidence="6" key="1">
    <citation type="submission" date="2016-03" db="EMBL/GenBank/DDBJ databases">
        <title>Sphingomonas melonis TY, whole genome shotgun sequencing.</title>
        <authorList>
            <person name="Wang H."/>
            <person name="Zhu P."/>
        </authorList>
    </citation>
    <scope>NUCLEOTIDE SEQUENCE [LARGE SCALE GENOMIC DNA]</scope>
    <source>
        <strain evidence="6">TY</strain>
    </source>
</reference>
<dbReference type="GO" id="GO:0005829">
    <property type="term" value="C:cytosol"/>
    <property type="evidence" value="ECO:0007669"/>
    <property type="project" value="TreeGrafter"/>
</dbReference>
<evidence type="ECO:0000313" key="7">
    <source>
        <dbReference type="Proteomes" id="UP000078460"/>
    </source>
</evidence>
<dbReference type="PROSITE" id="PS00012">
    <property type="entry name" value="PHOSPHOPANTETHEINE"/>
    <property type="match status" value="1"/>
</dbReference>
<keyword evidence="2" id="KW-0596">Phosphopantetheine</keyword>
<proteinExistence type="predicted"/>
<dbReference type="EMBL" id="LQCK02000068">
    <property type="protein sequence ID" value="KZB93581.1"/>
    <property type="molecule type" value="Genomic_DNA"/>
</dbReference>
<dbReference type="GO" id="GO:0031177">
    <property type="term" value="F:phosphopantetheine binding"/>
    <property type="evidence" value="ECO:0007669"/>
    <property type="project" value="InterPro"/>
</dbReference>
<dbReference type="GO" id="GO:0043041">
    <property type="term" value="P:amino acid activation for nonribosomal peptide biosynthetic process"/>
    <property type="evidence" value="ECO:0007669"/>
    <property type="project" value="TreeGrafter"/>
</dbReference>
<evidence type="ECO:0000256" key="1">
    <source>
        <dbReference type="ARBA" id="ARBA00001957"/>
    </source>
</evidence>
<protein>
    <recommendedName>
        <fullName evidence="5">Carrier domain-containing protein</fullName>
    </recommendedName>
</protein>
<comment type="cofactor">
    <cofactor evidence="1">
        <name>pantetheine 4'-phosphate</name>
        <dbReference type="ChEBI" id="CHEBI:47942"/>
    </cofactor>
</comment>
<evidence type="ECO:0000256" key="2">
    <source>
        <dbReference type="ARBA" id="ARBA00022450"/>
    </source>
</evidence>
<dbReference type="InterPro" id="IPR001242">
    <property type="entry name" value="Condensation_dom"/>
</dbReference>
<dbReference type="InterPro" id="IPR036736">
    <property type="entry name" value="ACP-like_sf"/>
</dbReference>
<feature type="transmembrane region" description="Helical" evidence="4">
    <location>
        <begin position="248"/>
        <end position="266"/>
    </location>
</feature>
<dbReference type="Gene3D" id="3.30.559.10">
    <property type="entry name" value="Chloramphenicol acetyltransferase-like domain"/>
    <property type="match status" value="1"/>
</dbReference>
<dbReference type="RefSeq" id="WP_062126212.1">
    <property type="nucleotide sequence ID" value="NZ_LQCK02000068.1"/>
</dbReference>
<dbReference type="PROSITE" id="PS50075">
    <property type="entry name" value="CARRIER"/>
    <property type="match status" value="1"/>
</dbReference>
<dbReference type="Gene3D" id="3.30.559.30">
    <property type="entry name" value="Nonribosomal peptide synthetase, condensation domain"/>
    <property type="match status" value="1"/>
</dbReference>
<organism evidence="6 7">
    <name type="scientific">Sphingomonas melonis TY</name>
    <dbReference type="NCBI Taxonomy" id="621456"/>
    <lineage>
        <taxon>Bacteria</taxon>
        <taxon>Pseudomonadati</taxon>
        <taxon>Pseudomonadota</taxon>
        <taxon>Alphaproteobacteria</taxon>
        <taxon>Sphingomonadales</taxon>
        <taxon>Sphingomonadaceae</taxon>
        <taxon>Sphingomonas</taxon>
    </lineage>
</organism>
<dbReference type="SUPFAM" id="SSF52777">
    <property type="entry name" value="CoA-dependent acyltransferases"/>
    <property type="match status" value="2"/>
</dbReference>
<keyword evidence="3" id="KW-0597">Phosphoprotein</keyword>
<dbReference type="SUPFAM" id="SSF47336">
    <property type="entry name" value="ACP-like"/>
    <property type="match status" value="1"/>
</dbReference>
<gene>
    <name evidence="6" type="ORF">AVM11_11990</name>
</gene>
<dbReference type="SMART" id="SM00823">
    <property type="entry name" value="PKS_PP"/>
    <property type="match status" value="1"/>
</dbReference>
<dbReference type="Pfam" id="PF00550">
    <property type="entry name" value="PP-binding"/>
    <property type="match status" value="1"/>
</dbReference>
<accession>A0A175XZ06</accession>
<evidence type="ECO:0000256" key="4">
    <source>
        <dbReference type="SAM" id="Phobius"/>
    </source>
</evidence>
<dbReference type="PANTHER" id="PTHR45527">
    <property type="entry name" value="NONRIBOSOMAL PEPTIDE SYNTHETASE"/>
    <property type="match status" value="1"/>
</dbReference>
<dbReference type="InterPro" id="IPR020806">
    <property type="entry name" value="PKS_PP-bd"/>
</dbReference>
<name>A0A175XZ06_9SPHN</name>
<dbReference type="InterPro" id="IPR006162">
    <property type="entry name" value="Ppantetheine_attach_site"/>
</dbReference>
<dbReference type="InterPro" id="IPR009081">
    <property type="entry name" value="PP-bd_ACP"/>
</dbReference>
<dbReference type="GO" id="GO:0009239">
    <property type="term" value="P:enterobactin biosynthetic process"/>
    <property type="evidence" value="ECO:0007669"/>
    <property type="project" value="TreeGrafter"/>
</dbReference>
<evidence type="ECO:0000313" key="6">
    <source>
        <dbReference type="EMBL" id="KZB93581.1"/>
    </source>
</evidence>
<keyword evidence="4" id="KW-1133">Transmembrane helix</keyword>
<dbReference type="Gene3D" id="1.10.1200.10">
    <property type="entry name" value="ACP-like"/>
    <property type="match status" value="1"/>
</dbReference>
<feature type="domain" description="Carrier" evidence="5">
    <location>
        <begin position="507"/>
        <end position="582"/>
    </location>
</feature>
<comment type="caution">
    <text evidence="6">The sequence shown here is derived from an EMBL/GenBank/DDBJ whole genome shotgun (WGS) entry which is preliminary data.</text>
</comment>
<dbReference type="InterPro" id="IPR023213">
    <property type="entry name" value="CAT-like_dom_sf"/>
</dbReference>
<dbReference type="AlphaFoldDB" id="A0A175XZ06"/>
<evidence type="ECO:0000259" key="5">
    <source>
        <dbReference type="PROSITE" id="PS50075"/>
    </source>
</evidence>
<dbReference type="Proteomes" id="UP000078460">
    <property type="component" value="Unassembled WGS sequence"/>
</dbReference>
<dbReference type="PANTHER" id="PTHR45527:SF1">
    <property type="entry name" value="FATTY ACID SYNTHASE"/>
    <property type="match status" value="1"/>
</dbReference>
<dbReference type="GO" id="GO:0047527">
    <property type="term" value="F:2,3-dihydroxybenzoate-serine ligase activity"/>
    <property type="evidence" value="ECO:0007669"/>
    <property type="project" value="TreeGrafter"/>
</dbReference>
<keyword evidence="4" id="KW-0472">Membrane</keyword>
<dbReference type="Pfam" id="PF00668">
    <property type="entry name" value="Condensation"/>
    <property type="match status" value="1"/>
</dbReference>
<dbReference type="GO" id="GO:0009366">
    <property type="term" value="C:enterobactin synthetase complex"/>
    <property type="evidence" value="ECO:0007669"/>
    <property type="project" value="TreeGrafter"/>
</dbReference>
<keyword evidence="7" id="KW-1185">Reference proteome</keyword>